<accession>A0ABD3PSI6</accession>
<dbReference type="EMBL" id="JABMIG020000122">
    <property type="protein sequence ID" value="KAL3790803.1"/>
    <property type="molecule type" value="Genomic_DNA"/>
</dbReference>
<proteinExistence type="predicted"/>
<gene>
    <name evidence="2" type="ORF">HJC23_004704</name>
</gene>
<protein>
    <submittedName>
        <fullName evidence="2">Uncharacterized protein</fullName>
    </submittedName>
</protein>
<feature type="region of interest" description="Disordered" evidence="1">
    <location>
        <begin position="1"/>
        <end position="24"/>
    </location>
</feature>
<dbReference type="AlphaFoldDB" id="A0ABD3PSI6"/>
<evidence type="ECO:0000256" key="1">
    <source>
        <dbReference type="SAM" id="MobiDB-lite"/>
    </source>
</evidence>
<evidence type="ECO:0000313" key="3">
    <source>
        <dbReference type="Proteomes" id="UP001516023"/>
    </source>
</evidence>
<comment type="caution">
    <text evidence="2">The sequence shown here is derived from an EMBL/GenBank/DDBJ whole genome shotgun (WGS) entry which is preliminary data.</text>
</comment>
<reference evidence="2 3" key="1">
    <citation type="journal article" date="2020" name="G3 (Bethesda)">
        <title>Improved Reference Genome for Cyclotella cryptica CCMP332, a Model for Cell Wall Morphogenesis, Salinity Adaptation, and Lipid Production in Diatoms (Bacillariophyta).</title>
        <authorList>
            <person name="Roberts W.R."/>
            <person name="Downey K.M."/>
            <person name="Ruck E.C."/>
            <person name="Traller J.C."/>
            <person name="Alverson A.J."/>
        </authorList>
    </citation>
    <scope>NUCLEOTIDE SEQUENCE [LARGE SCALE GENOMIC DNA]</scope>
    <source>
        <strain evidence="2 3">CCMP332</strain>
    </source>
</reference>
<organism evidence="2 3">
    <name type="scientific">Cyclotella cryptica</name>
    <dbReference type="NCBI Taxonomy" id="29204"/>
    <lineage>
        <taxon>Eukaryota</taxon>
        <taxon>Sar</taxon>
        <taxon>Stramenopiles</taxon>
        <taxon>Ochrophyta</taxon>
        <taxon>Bacillariophyta</taxon>
        <taxon>Coscinodiscophyceae</taxon>
        <taxon>Thalassiosirophycidae</taxon>
        <taxon>Stephanodiscales</taxon>
        <taxon>Stephanodiscaceae</taxon>
        <taxon>Cyclotella</taxon>
    </lineage>
</organism>
<name>A0ABD3PSI6_9STRA</name>
<dbReference type="Proteomes" id="UP001516023">
    <property type="component" value="Unassembled WGS sequence"/>
</dbReference>
<sequence length="66" mass="7676">MAERSPMESGFNEPSADRRRVAMTRRRRPNMVARILNWRWFERQGIGESSLCSCEYHGGGVAKFEN</sequence>
<evidence type="ECO:0000313" key="2">
    <source>
        <dbReference type="EMBL" id="KAL3790803.1"/>
    </source>
</evidence>
<keyword evidence="3" id="KW-1185">Reference proteome</keyword>